<dbReference type="InterPro" id="IPR057135">
    <property type="entry name" value="At4g27190-like_LRR"/>
</dbReference>
<proteinExistence type="predicted"/>
<dbReference type="InterPro" id="IPR050905">
    <property type="entry name" value="Plant_NBS-LRR"/>
</dbReference>
<reference evidence="3 4" key="1">
    <citation type="journal article" date="2014" name="PLoS ONE">
        <title>Global Analysis of Gene Expression Profiles in Physic Nut (Jatropha curcas L.) Seedlings Exposed to Salt Stress.</title>
        <authorList>
            <person name="Zhang L."/>
            <person name="Zhang C."/>
            <person name="Wu P."/>
            <person name="Chen Y."/>
            <person name="Li M."/>
            <person name="Jiang H."/>
            <person name="Wu G."/>
        </authorList>
    </citation>
    <scope>NUCLEOTIDE SEQUENCE [LARGE SCALE GENOMIC DNA]</scope>
    <source>
        <strain evidence="4">cv. GZQX0401</strain>
        <tissue evidence="3">Young leaves</tissue>
    </source>
</reference>
<evidence type="ECO:0000256" key="1">
    <source>
        <dbReference type="ARBA" id="ARBA00022821"/>
    </source>
</evidence>
<organism evidence="3 4">
    <name type="scientific">Jatropha curcas</name>
    <name type="common">Barbados nut</name>
    <dbReference type="NCBI Taxonomy" id="180498"/>
    <lineage>
        <taxon>Eukaryota</taxon>
        <taxon>Viridiplantae</taxon>
        <taxon>Streptophyta</taxon>
        <taxon>Embryophyta</taxon>
        <taxon>Tracheophyta</taxon>
        <taxon>Spermatophyta</taxon>
        <taxon>Magnoliopsida</taxon>
        <taxon>eudicotyledons</taxon>
        <taxon>Gunneridae</taxon>
        <taxon>Pentapetalae</taxon>
        <taxon>rosids</taxon>
        <taxon>fabids</taxon>
        <taxon>Malpighiales</taxon>
        <taxon>Euphorbiaceae</taxon>
        <taxon>Crotonoideae</taxon>
        <taxon>Jatropheae</taxon>
        <taxon>Jatropha</taxon>
    </lineage>
</organism>
<dbReference type="AlphaFoldDB" id="A0A067JVM2"/>
<accession>A0A067JVM2</accession>
<dbReference type="Pfam" id="PF23247">
    <property type="entry name" value="LRR_RPS2"/>
    <property type="match status" value="1"/>
</dbReference>
<gene>
    <name evidence="3" type="ORF">JCGZ_23412</name>
</gene>
<protein>
    <recommendedName>
        <fullName evidence="2">Disease resistance protein At4g27190-like leucine-rich repeats domain-containing protein</fullName>
    </recommendedName>
</protein>
<name>A0A067JVM2_JATCU</name>
<dbReference type="OrthoDB" id="1751280at2759"/>
<evidence type="ECO:0000259" key="2">
    <source>
        <dbReference type="Pfam" id="PF23247"/>
    </source>
</evidence>
<feature type="domain" description="Disease resistance protein At4g27190-like leucine-rich repeats" evidence="2">
    <location>
        <begin position="14"/>
        <end position="145"/>
    </location>
</feature>
<sequence length="301" mass="34091">MENPLFSFREIINNLEHLSLTRKDATTICQGQFPEDLFHMLKVIEINCYHDESAVFPFDLLVRFHSMEKLAVKCSQFKELFPHEGHVGKEKYVKIVEKIRHLELDGLANLEHIWNQDSQLDKVLQSREILDVSGCDSLITLAPSSASFQNLTTMDVKSFKVLASLTTSSTAKSLVQLTRLSVRECDMLIEIVASEGNDGSREEIIFNKLESLELLSLPSLVTFCAAEQSFKFPSLTLVIVEQCPKMQVFSNGVLSTPKLQTLRVTEEQEDEGRWNGNLNATIQQLFTEMNAEEDQSPSIEC</sequence>
<dbReference type="PANTHER" id="PTHR33463">
    <property type="entry name" value="NB-ARC DOMAIN-CONTAINING PROTEIN-RELATED"/>
    <property type="match status" value="1"/>
</dbReference>
<dbReference type="Proteomes" id="UP000027138">
    <property type="component" value="Unassembled WGS sequence"/>
</dbReference>
<keyword evidence="4" id="KW-1185">Reference proteome</keyword>
<dbReference type="EMBL" id="KK915213">
    <property type="protein sequence ID" value="KDP23579.1"/>
    <property type="molecule type" value="Genomic_DNA"/>
</dbReference>
<keyword evidence="1" id="KW-0611">Plant defense</keyword>
<dbReference type="InterPro" id="IPR032675">
    <property type="entry name" value="LRR_dom_sf"/>
</dbReference>
<evidence type="ECO:0000313" key="4">
    <source>
        <dbReference type="Proteomes" id="UP000027138"/>
    </source>
</evidence>
<dbReference type="PANTHER" id="PTHR33463:SF147">
    <property type="entry name" value="NB-ARC DOMAIN-CONTAINING PROTEIN"/>
    <property type="match status" value="1"/>
</dbReference>
<dbReference type="Gene3D" id="3.80.10.10">
    <property type="entry name" value="Ribonuclease Inhibitor"/>
    <property type="match status" value="1"/>
</dbReference>
<dbReference type="SUPFAM" id="SSF52058">
    <property type="entry name" value="L domain-like"/>
    <property type="match status" value="1"/>
</dbReference>
<evidence type="ECO:0000313" key="3">
    <source>
        <dbReference type="EMBL" id="KDP23579.1"/>
    </source>
</evidence>